<dbReference type="GO" id="GO:0004802">
    <property type="term" value="F:transketolase activity"/>
    <property type="evidence" value="ECO:0007669"/>
    <property type="project" value="UniProtKB-EC"/>
</dbReference>
<dbReference type="Proteomes" id="UP000085678">
    <property type="component" value="Unplaced"/>
</dbReference>
<dbReference type="EC" id="2.2.1.1" evidence="8"/>
<comment type="cofactor">
    <cofactor evidence="5">
        <name>thiamine diphosphate</name>
        <dbReference type="ChEBI" id="CHEBI:58937"/>
    </cofactor>
</comment>
<evidence type="ECO:0000256" key="4">
    <source>
        <dbReference type="ARBA" id="ARBA00001946"/>
    </source>
</evidence>
<dbReference type="InterPro" id="IPR020826">
    <property type="entry name" value="Transketolase_BS"/>
</dbReference>
<dbReference type="Gene3D" id="3.40.50.970">
    <property type="match status" value="2"/>
</dbReference>
<accession>A0A1S3J2X0</accession>
<evidence type="ECO:0000256" key="9">
    <source>
        <dbReference type="ARBA" id="ARBA00022679"/>
    </source>
</evidence>
<protein>
    <recommendedName>
        <fullName evidence="8">transketolase</fullName>
        <ecNumber evidence="8">2.2.1.1</ecNumber>
    </recommendedName>
</protein>
<evidence type="ECO:0000256" key="10">
    <source>
        <dbReference type="ARBA" id="ARBA00022723"/>
    </source>
</evidence>
<evidence type="ECO:0000256" key="12">
    <source>
        <dbReference type="ARBA" id="ARBA00022842"/>
    </source>
</evidence>
<dbReference type="STRING" id="7574.A0A1S3J2X0"/>
<evidence type="ECO:0000256" key="8">
    <source>
        <dbReference type="ARBA" id="ARBA00013152"/>
    </source>
</evidence>
<comment type="cofactor">
    <cofactor evidence="1">
        <name>Ca(2+)</name>
        <dbReference type="ChEBI" id="CHEBI:29108"/>
    </cofactor>
</comment>
<dbReference type="GO" id="GO:0005737">
    <property type="term" value="C:cytoplasm"/>
    <property type="evidence" value="ECO:0007669"/>
    <property type="project" value="UniProtKB-ARBA"/>
</dbReference>
<comment type="cofactor">
    <cofactor evidence="2">
        <name>Mn(2+)</name>
        <dbReference type="ChEBI" id="CHEBI:29035"/>
    </cofactor>
</comment>
<dbReference type="CDD" id="cd07033">
    <property type="entry name" value="TPP_PYR_DXS_TK_like"/>
    <property type="match status" value="1"/>
</dbReference>
<proteinExistence type="inferred from homology"/>
<dbReference type="PANTHER" id="PTHR43195">
    <property type="entry name" value="TRANSKETOLASE"/>
    <property type="match status" value="1"/>
</dbReference>
<comment type="cofactor">
    <cofactor evidence="4">
        <name>Mg(2+)</name>
        <dbReference type="ChEBI" id="CHEBI:18420"/>
    </cofactor>
</comment>
<sequence length="629" mass="68203">MTNVRENNDMGHADFQALRDMANRIRLHSVRATSAAGSGHPTSCASIAEITSVLFFHTMRYRVQKPRDPNSDRFVLSKGHAAPALYAAWAEAGLFPVEDLLNLRKVDSDLEGHPTPRLEFIDVATGSLGQGLSCAAGMAYTGKYFDRASYRVFCVVGDGESAEGSIWEAMAFASFYKLDNLVAIFDVNRFGQSDLTALEHDLDAYRIRVEAFGWNTYVVDGHSVEELVQAFAAAEQVKDKPSCVIAKTFKGKGFPGSEDQAKFHGKVVGDKDLVIDSIEKQLVSKGSLNLEPRLPIDDAPPVNIQDLILPEPPNYRKGDRLAPRVGFASASSKLGKLNKRVITLDGDMRGSTFSNKFRETCPDQFLECFIAEQNMVGVAIGCATRDRTVVFLCTYGSFLTRAYDQIRMGAISQTNINILGSHPGVSVGADGPSQMGMEDMAMFRAVPNCTVFYPSDAVSMEGAVKLAACTKGIAYIRSTRSETSVIYDNEERFHIGEAKVVRQHPNDQVTVVAAGVTLDTALQAAAILETEGIHIRVIDPFTVKPLDRETILSAARATGGRVLTVEDHYPEGGIGEAVAAAIGDQSDIRVRILAVRDIPRSGPGDVLLDKYGLGPSSIIKAIKEDIGAN</sequence>
<dbReference type="FunFam" id="3.40.50.970:FF:000033">
    <property type="entry name" value="Transketolase isoform 1"/>
    <property type="match status" value="1"/>
</dbReference>
<evidence type="ECO:0000313" key="16">
    <source>
        <dbReference type="RefSeq" id="XP_013404204.1"/>
    </source>
</evidence>
<dbReference type="GO" id="GO:0030976">
    <property type="term" value="F:thiamine pyrophosphate binding"/>
    <property type="evidence" value="ECO:0007669"/>
    <property type="project" value="TreeGrafter"/>
</dbReference>
<evidence type="ECO:0000313" key="15">
    <source>
        <dbReference type="Proteomes" id="UP000085678"/>
    </source>
</evidence>
<gene>
    <name evidence="16" type="primary">LOC106169334</name>
</gene>
<dbReference type="SUPFAM" id="SSF52922">
    <property type="entry name" value="TK C-terminal domain-like"/>
    <property type="match status" value="1"/>
</dbReference>
<evidence type="ECO:0000256" key="11">
    <source>
        <dbReference type="ARBA" id="ARBA00022837"/>
    </source>
</evidence>
<keyword evidence="10" id="KW-0479">Metal-binding</keyword>
<dbReference type="NCBIfam" id="NF004559">
    <property type="entry name" value="PRK05899.2-5"/>
    <property type="match status" value="1"/>
</dbReference>
<dbReference type="InterPro" id="IPR051424">
    <property type="entry name" value="Transketolase-like"/>
</dbReference>
<dbReference type="InParanoid" id="A0A1S3J2X0"/>
<reference evidence="16" key="1">
    <citation type="submission" date="2025-08" db="UniProtKB">
        <authorList>
            <consortium name="RefSeq"/>
        </authorList>
    </citation>
    <scope>IDENTIFICATION</scope>
    <source>
        <tissue evidence="16">Gonads</tissue>
    </source>
</reference>
<dbReference type="KEGG" id="lak:106169334"/>
<dbReference type="InterPro" id="IPR009014">
    <property type="entry name" value="Transketo_C/PFOR_II"/>
</dbReference>
<dbReference type="GeneID" id="106169334"/>
<dbReference type="FunFam" id="3.40.50.970:FF:000129">
    <property type="entry name" value="Transketolase"/>
    <property type="match status" value="1"/>
</dbReference>
<dbReference type="AlphaFoldDB" id="A0A1S3J2X0"/>
<keyword evidence="12" id="KW-0460">Magnesium</keyword>
<comment type="subunit">
    <text evidence="7">Homodimer.</text>
</comment>
<dbReference type="InterPro" id="IPR005474">
    <property type="entry name" value="Transketolase_N"/>
</dbReference>
<dbReference type="SMART" id="SM00861">
    <property type="entry name" value="Transket_pyr"/>
    <property type="match status" value="1"/>
</dbReference>
<keyword evidence="11" id="KW-0106">Calcium</keyword>
<dbReference type="PANTHER" id="PTHR43195:SF1">
    <property type="entry name" value="FI06132P-RELATED"/>
    <property type="match status" value="1"/>
</dbReference>
<evidence type="ECO:0000256" key="7">
    <source>
        <dbReference type="ARBA" id="ARBA00011738"/>
    </source>
</evidence>
<comment type="similarity">
    <text evidence="6">Belongs to the transketolase family.</text>
</comment>
<evidence type="ECO:0000256" key="2">
    <source>
        <dbReference type="ARBA" id="ARBA00001936"/>
    </source>
</evidence>
<evidence type="ECO:0000256" key="6">
    <source>
        <dbReference type="ARBA" id="ARBA00007131"/>
    </source>
</evidence>
<organism evidence="15 16">
    <name type="scientific">Lingula anatina</name>
    <name type="common">Brachiopod</name>
    <name type="synonym">Lingula unguis</name>
    <dbReference type="NCBI Taxonomy" id="7574"/>
    <lineage>
        <taxon>Eukaryota</taxon>
        <taxon>Metazoa</taxon>
        <taxon>Spiralia</taxon>
        <taxon>Lophotrochozoa</taxon>
        <taxon>Brachiopoda</taxon>
        <taxon>Linguliformea</taxon>
        <taxon>Lingulata</taxon>
        <taxon>Lingulida</taxon>
        <taxon>Linguloidea</taxon>
        <taxon>Lingulidae</taxon>
        <taxon>Lingula</taxon>
    </lineage>
</organism>
<dbReference type="SUPFAM" id="SSF52518">
    <property type="entry name" value="Thiamin diphosphate-binding fold (THDP-binding)"/>
    <property type="match status" value="2"/>
</dbReference>
<dbReference type="GO" id="GO:0046872">
    <property type="term" value="F:metal ion binding"/>
    <property type="evidence" value="ECO:0007669"/>
    <property type="project" value="UniProtKB-KW"/>
</dbReference>
<feature type="domain" description="Transketolase-like pyrimidine-binding" evidence="14">
    <location>
        <begin position="321"/>
        <end position="485"/>
    </location>
</feature>
<dbReference type="InterPro" id="IPR033248">
    <property type="entry name" value="Transketolase_C"/>
</dbReference>
<evidence type="ECO:0000256" key="3">
    <source>
        <dbReference type="ARBA" id="ARBA00001941"/>
    </source>
</evidence>
<dbReference type="Pfam" id="PF02779">
    <property type="entry name" value="Transket_pyr"/>
    <property type="match status" value="1"/>
</dbReference>
<comment type="cofactor">
    <cofactor evidence="3">
        <name>Co(2+)</name>
        <dbReference type="ChEBI" id="CHEBI:48828"/>
    </cofactor>
</comment>
<keyword evidence="15" id="KW-1185">Reference proteome</keyword>
<dbReference type="PROSITE" id="PS00802">
    <property type="entry name" value="TRANSKETOLASE_2"/>
    <property type="match status" value="1"/>
</dbReference>
<dbReference type="Pfam" id="PF02780">
    <property type="entry name" value="Transketolase_C"/>
    <property type="match status" value="1"/>
</dbReference>
<name>A0A1S3J2X0_LINAN</name>
<dbReference type="Pfam" id="PF00456">
    <property type="entry name" value="Transketolase_N"/>
    <property type="match status" value="1"/>
</dbReference>
<dbReference type="Gene3D" id="3.40.50.920">
    <property type="match status" value="1"/>
</dbReference>
<evidence type="ECO:0000256" key="5">
    <source>
        <dbReference type="ARBA" id="ARBA00001964"/>
    </source>
</evidence>
<dbReference type="RefSeq" id="XP_013404204.1">
    <property type="nucleotide sequence ID" value="XM_013548750.1"/>
</dbReference>
<dbReference type="CDD" id="cd02012">
    <property type="entry name" value="TPP_TK"/>
    <property type="match status" value="1"/>
</dbReference>
<dbReference type="InterPro" id="IPR029061">
    <property type="entry name" value="THDP-binding"/>
</dbReference>
<dbReference type="OrthoDB" id="10267175at2759"/>
<evidence type="ECO:0000256" key="13">
    <source>
        <dbReference type="ARBA" id="ARBA00023052"/>
    </source>
</evidence>
<evidence type="ECO:0000259" key="14">
    <source>
        <dbReference type="SMART" id="SM00861"/>
    </source>
</evidence>
<keyword evidence="9" id="KW-0808">Transferase</keyword>
<keyword evidence="13" id="KW-0786">Thiamine pyrophosphate</keyword>
<evidence type="ECO:0000256" key="1">
    <source>
        <dbReference type="ARBA" id="ARBA00001913"/>
    </source>
</evidence>
<dbReference type="InterPro" id="IPR005475">
    <property type="entry name" value="Transketolase-like_Pyr-bd"/>
</dbReference>